<accession>A0A1I2L2M9</accession>
<sequence>MAATRADLLEIRHHDDRISRYEEVTYCAWVGGVTVYRDGAQIARHDDVLGALALRRAQVSRA</sequence>
<dbReference type="EMBL" id="FONV01000019">
    <property type="protein sequence ID" value="SFF73093.1"/>
    <property type="molecule type" value="Genomic_DNA"/>
</dbReference>
<dbReference type="Proteomes" id="UP000199645">
    <property type="component" value="Unassembled WGS sequence"/>
</dbReference>
<evidence type="ECO:0000313" key="2">
    <source>
        <dbReference type="Proteomes" id="UP000199645"/>
    </source>
</evidence>
<dbReference type="OrthoDB" id="3297873at2"/>
<evidence type="ECO:0000313" key="1">
    <source>
        <dbReference type="EMBL" id="SFF73093.1"/>
    </source>
</evidence>
<reference evidence="1 2" key="1">
    <citation type="submission" date="2016-10" db="EMBL/GenBank/DDBJ databases">
        <authorList>
            <person name="de Groot N.N."/>
        </authorList>
    </citation>
    <scope>NUCLEOTIDE SEQUENCE [LARGE SCALE GENOMIC DNA]</scope>
    <source>
        <strain evidence="1 2">DSM 43019</strain>
    </source>
</reference>
<name>A0A1I2L2M9_9ACTN</name>
<gene>
    <name evidence="1" type="ORF">SAMN05421541_119150</name>
</gene>
<protein>
    <submittedName>
        <fullName evidence="1">Uncharacterized protein</fullName>
    </submittedName>
</protein>
<keyword evidence="2" id="KW-1185">Reference proteome</keyword>
<proteinExistence type="predicted"/>
<dbReference type="AlphaFoldDB" id="A0A1I2L2M9"/>
<dbReference type="RefSeq" id="WP_093621116.1">
    <property type="nucleotide sequence ID" value="NZ_BOMT01000073.1"/>
</dbReference>
<organism evidence="1 2">
    <name type="scientific">Actinoplanes philippinensis</name>
    <dbReference type="NCBI Taxonomy" id="35752"/>
    <lineage>
        <taxon>Bacteria</taxon>
        <taxon>Bacillati</taxon>
        <taxon>Actinomycetota</taxon>
        <taxon>Actinomycetes</taxon>
        <taxon>Micromonosporales</taxon>
        <taxon>Micromonosporaceae</taxon>
        <taxon>Actinoplanes</taxon>
    </lineage>
</organism>